<dbReference type="InterPro" id="IPR046338">
    <property type="entry name" value="GAIN_dom_sf"/>
</dbReference>
<feature type="transmembrane region" description="Helical" evidence="9">
    <location>
        <begin position="1750"/>
        <end position="1773"/>
    </location>
</feature>
<feature type="transmembrane region" description="Helical" evidence="9">
    <location>
        <begin position="1711"/>
        <end position="1730"/>
    </location>
</feature>
<dbReference type="SMART" id="SM00181">
    <property type="entry name" value="EGF"/>
    <property type="match status" value="15"/>
</dbReference>
<dbReference type="OrthoDB" id="283575at2759"/>
<evidence type="ECO:0000313" key="13">
    <source>
        <dbReference type="EMBL" id="EFC42331.1"/>
    </source>
</evidence>
<evidence type="ECO:0000259" key="10">
    <source>
        <dbReference type="PROSITE" id="PS50026"/>
    </source>
</evidence>
<organism evidence="14">
    <name type="scientific">Naegleria gruberi</name>
    <name type="common">Amoeba</name>
    <dbReference type="NCBI Taxonomy" id="5762"/>
    <lineage>
        <taxon>Eukaryota</taxon>
        <taxon>Discoba</taxon>
        <taxon>Heterolobosea</taxon>
        <taxon>Tetramitia</taxon>
        <taxon>Eutetramitia</taxon>
        <taxon>Vahlkampfiidae</taxon>
        <taxon>Naegleria</taxon>
    </lineage>
</organism>
<dbReference type="InterPro" id="IPR044926">
    <property type="entry name" value="RGS_subdomain_2"/>
</dbReference>
<evidence type="ECO:0000256" key="3">
    <source>
        <dbReference type="ARBA" id="ARBA00022692"/>
    </source>
</evidence>
<feature type="transmembrane region" description="Helical" evidence="9">
    <location>
        <begin position="1825"/>
        <end position="1844"/>
    </location>
</feature>
<feature type="transmembrane region" description="Helical" evidence="9">
    <location>
        <begin position="1871"/>
        <end position="1892"/>
    </location>
</feature>
<evidence type="ECO:0000259" key="11">
    <source>
        <dbReference type="PROSITE" id="PS50132"/>
    </source>
</evidence>
<feature type="region of interest" description="Disordered" evidence="8">
    <location>
        <begin position="1783"/>
        <end position="1802"/>
    </location>
</feature>
<evidence type="ECO:0000256" key="1">
    <source>
        <dbReference type="ARBA" id="ARBA00004236"/>
    </source>
</evidence>
<comment type="caution">
    <text evidence="7">Lacks conserved residue(s) required for the propagation of feature annotation.</text>
</comment>
<feature type="transmembrane region" description="Helical" evidence="9">
    <location>
        <begin position="1649"/>
        <end position="1674"/>
    </location>
</feature>
<feature type="disulfide bond" evidence="7">
    <location>
        <begin position="379"/>
        <end position="388"/>
    </location>
</feature>
<dbReference type="Proteomes" id="UP000006671">
    <property type="component" value="Unassembled WGS sequence"/>
</dbReference>
<dbReference type="PROSITE" id="PS50026">
    <property type="entry name" value="EGF_3"/>
    <property type="match status" value="6"/>
</dbReference>
<dbReference type="InterPro" id="IPR051830">
    <property type="entry name" value="NOTCH_homolog"/>
</dbReference>
<feature type="domain" description="EGF-like" evidence="10">
    <location>
        <begin position="667"/>
        <end position="701"/>
    </location>
</feature>
<feature type="domain" description="EGF-like" evidence="10">
    <location>
        <begin position="474"/>
        <end position="507"/>
    </location>
</feature>
<feature type="compositionally biased region" description="Low complexity" evidence="8">
    <location>
        <begin position="1787"/>
        <end position="1802"/>
    </location>
</feature>
<dbReference type="InterPro" id="IPR057244">
    <property type="entry name" value="GAIN_B"/>
</dbReference>
<evidence type="ECO:0000256" key="7">
    <source>
        <dbReference type="PROSITE-ProRule" id="PRU00076"/>
    </source>
</evidence>
<dbReference type="InParanoid" id="D2VLM2"/>
<evidence type="ECO:0000259" key="12">
    <source>
        <dbReference type="PROSITE" id="PS50221"/>
    </source>
</evidence>
<accession>D2VLM2</accession>
<feature type="transmembrane region" description="Helical" evidence="9">
    <location>
        <begin position="1607"/>
        <end position="1629"/>
    </location>
</feature>
<dbReference type="RefSeq" id="XP_002675075.1">
    <property type="nucleotide sequence ID" value="XM_002675029.1"/>
</dbReference>
<comment type="subcellular location">
    <subcellularLocation>
        <location evidence="1">Cell membrane</location>
    </subcellularLocation>
</comment>
<feature type="domain" description="RGS" evidence="11">
    <location>
        <begin position="1912"/>
        <end position="2044"/>
    </location>
</feature>
<keyword evidence="6 7" id="KW-1015">Disulfide bond</keyword>
<evidence type="ECO:0000256" key="6">
    <source>
        <dbReference type="ARBA" id="ARBA00023157"/>
    </source>
</evidence>
<feature type="domain" description="EGF-like" evidence="10">
    <location>
        <begin position="514"/>
        <end position="546"/>
    </location>
</feature>
<evidence type="ECO:0000256" key="2">
    <source>
        <dbReference type="ARBA" id="ARBA00022475"/>
    </source>
</evidence>
<feature type="disulfide bond" evidence="7">
    <location>
        <begin position="691"/>
        <end position="700"/>
    </location>
</feature>
<dbReference type="InterPro" id="IPR015915">
    <property type="entry name" value="Kelch-typ_b-propeller"/>
</dbReference>
<dbReference type="OMA" id="FIDANAY"/>
<dbReference type="eggNOG" id="KOG1225">
    <property type="taxonomic scope" value="Eukaryota"/>
</dbReference>
<evidence type="ECO:0000313" key="14">
    <source>
        <dbReference type="Proteomes" id="UP000006671"/>
    </source>
</evidence>
<feature type="disulfide bond" evidence="7">
    <location>
        <begin position="769"/>
        <end position="778"/>
    </location>
</feature>
<dbReference type="PANTHER" id="PTHR24033">
    <property type="entry name" value="EGF-LIKE DOMAIN-CONTAINING PROTEIN"/>
    <property type="match status" value="1"/>
</dbReference>
<keyword evidence="2" id="KW-1003">Cell membrane</keyword>
<dbReference type="Gene3D" id="2.60.220.50">
    <property type="match status" value="1"/>
</dbReference>
<feature type="domain" description="EGF-like" evidence="10">
    <location>
        <begin position="316"/>
        <end position="349"/>
    </location>
</feature>
<evidence type="ECO:0000256" key="9">
    <source>
        <dbReference type="SAM" id="Phobius"/>
    </source>
</evidence>
<dbReference type="KEGG" id="ngr:NAEGRDRAFT_80461"/>
<reference evidence="13 14" key="1">
    <citation type="journal article" date="2010" name="Cell">
        <title>The genome of Naegleria gruberi illuminates early eukaryotic versatility.</title>
        <authorList>
            <person name="Fritz-Laylin L.K."/>
            <person name="Prochnik S.E."/>
            <person name="Ginger M.L."/>
            <person name="Dacks J.B."/>
            <person name="Carpenter M.L."/>
            <person name="Field M.C."/>
            <person name="Kuo A."/>
            <person name="Paredez A."/>
            <person name="Chapman J."/>
            <person name="Pham J."/>
            <person name="Shu S."/>
            <person name="Neupane R."/>
            <person name="Cipriano M."/>
            <person name="Mancuso J."/>
            <person name="Tu H."/>
            <person name="Salamov A."/>
            <person name="Lindquist E."/>
            <person name="Shapiro H."/>
            <person name="Lucas S."/>
            <person name="Grigoriev I.V."/>
            <person name="Cande W.Z."/>
            <person name="Fulton C."/>
            <person name="Rokhsar D.S."/>
            <person name="Dawson S.C."/>
        </authorList>
    </citation>
    <scope>NUCLEOTIDE SEQUENCE [LARGE SCALE GENOMIC DNA]</scope>
    <source>
        <strain evidence="13 14">NEG-M</strain>
    </source>
</reference>
<feature type="disulfide bond" evidence="7">
    <location>
        <begin position="339"/>
        <end position="348"/>
    </location>
</feature>
<evidence type="ECO:0000256" key="4">
    <source>
        <dbReference type="ARBA" id="ARBA00022989"/>
    </source>
</evidence>
<dbReference type="Pfam" id="PF07974">
    <property type="entry name" value="EGF_2"/>
    <property type="match status" value="1"/>
</dbReference>
<dbReference type="Gene3D" id="2.10.25.10">
    <property type="entry name" value="Laminin"/>
    <property type="match status" value="7"/>
</dbReference>
<dbReference type="InterPro" id="IPR013111">
    <property type="entry name" value="EGF_extracell"/>
</dbReference>
<keyword evidence="3 9" id="KW-0812">Transmembrane</keyword>
<feature type="disulfide bond" evidence="7">
    <location>
        <begin position="536"/>
        <end position="545"/>
    </location>
</feature>
<feature type="domain" description="EGF-like" evidence="10">
    <location>
        <begin position="357"/>
        <end position="389"/>
    </location>
</feature>
<dbReference type="PANTHER" id="PTHR24033:SF151">
    <property type="entry name" value="NOTCH 2"/>
    <property type="match status" value="1"/>
</dbReference>
<evidence type="ECO:0000256" key="5">
    <source>
        <dbReference type="ARBA" id="ARBA00023136"/>
    </source>
</evidence>
<keyword evidence="7" id="KW-0245">EGF-like domain</keyword>
<dbReference type="PROSITE" id="PS00022">
    <property type="entry name" value="EGF_1"/>
    <property type="match status" value="8"/>
</dbReference>
<dbReference type="InterPro" id="IPR016137">
    <property type="entry name" value="RGS"/>
</dbReference>
<feature type="domain" description="EGF-like" evidence="10">
    <location>
        <begin position="740"/>
        <end position="779"/>
    </location>
</feature>
<feature type="disulfide bond" evidence="7">
    <location>
        <begin position="497"/>
        <end position="506"/>
    </location>
</feature>
<dbReference type="PROSITE" id="PS50221">
    <property type="entry name" value="GAIN_B"/>
    <property type="match status" value="1"/>
</dbReference>
<protein>
    <submittedName>
        <fullName evidence="13">Predicted protein</fullName>
    </submittedName>
</protein>
<dbReference type="SMART" id="SM00303">
    <property type="entry name" value="GPS"/>
    <property type="match status" value="1"/>
</dbReference>
<name>D2VLM2_NAEGR</name>
<dbReference type="VEuPathDB" id="AmoebaDB:NAEGRDRAFT_80461"/>
<dbReference type="PROSITE" id="PS01186">
    <property type="entry name" value="EGF_2"/>
    <property type="match status" value="8"/>
</dbReference>
<dbReference type="PROSITE" id="PS50132">
    <property type="entry name" value="RGS"/>
    <property type="match status" value="1"/>
</dbReference>
<gene>
    <name evidence="13" type="ORF">NAEGRDRAFT_80461</name>
</gene>
<dbReference type="STRING" id="5762.D2VLM2"/>
<dbReference type="SUPFAM" id="SSF48097">
    <property type="entry name" value="Regulator of G-protein signaling, RGS"/>
    <property type="match status" value="1"/>
</dbReference>
<keyword evidence="14" id="KW-1185">Reference proteome</keyword>
<dbReference type="InterPro" id="IPR000742">
    <property type="entry name" value="EGF"/>
</dbReference>
<dbReference type="InterPro" id="IPR036305">
    <property type="entry name" value="RGS_sf"/>
</dbReference>
<dbReference type="GeneID" id="8851979"/>
<keyword evidence="4 9" id="KW-1133">Transmembrane helix</keyword>
<proteinExistence type="predicted"/>
<dbReference type="SUPFAM" id="SSF117281">
    <property type="entry name" value="Kelch motif"/>
    <property type="match status" value="1"/>
</dbReference>
<dbReference type="Gene3D" id="2.120.10.80">
    <property type="entry name" value="Kelch-type beta propeller"/>
    <property type="match status" value="1"/>
</dbReference>
<dbReference type="Gene3D" id="1.10.167.10">
    <property type="entry name" value="Regulator of G-protein Signalling 4, domain 2"/>
    <property type="match status" value="1"/>
</dbReference>
<dbReference type="Pfam" id="PF00615">
    <property type="entry name" value="RGS"/>
    <property type="match status" value="1"/>
</dbReference>
<feature type="domain" description="GAIN-B" evidence="12">
    <location>
        <begin position="1382"/>
        <end position="1553"/>
    </location>
</feature>
<keyword evidence="5 9" id="KW-0472">Membrane</keyword>
<dbReference type="GO" id="GO:0005886">
    <property type="term" value="C:plasma membrane"/>
    <property type="evidence" value="ECO:0007669"/>
    <property type="project" value="UniProtKB-SubCell"/>
</dbReference>
<sequence>MNYLTSLRYNPIYYDYPNGILYAFGGNDSKKRVTKSVAATKSLREIRKSNGNVYNTTVHSDFGDFQQISTLTTAMVNYAVYSINNPTGGRLVYLFGGDSTFGIIQASNSITNLNYYSPNLANIPPTYFAHFITEQYIYLIGGISNGGVYDNGIFRANLSSLLTQWERFADFPVTIAKANAFLLNGDVYVIGGKNNETDDNRIVYSVPLNDLETLSANFIEIATLSRPTVGSSLVLTRDYGFLFGDENAGSGVGIDTVLVFPTSDVSQIFEIGINDYYFSYGVPVVVSGTIASFFESTRSELVEIELASDAVPYCFGLDATNPVACSGHGNCVANEYCSCKRGYYGMDCSVTFLCNGTISYSQNVCSGYGSCVNTDECSCRANRDGKFCQFSYCSGILNTDPTVCNGKGSCVNSVCQCEQGFYGSECKNYSCYEIPSTNSSAACSGHGTCNSPNNCTCYGPYSGDMCQRFYCGIFSNEDADMACSGNGKCTEPGKCTCNSGFYGANCESFNCYGEIFNSSRVCNGNGSCISPDHCTCRNGYTGSNCSIPTCFGENGTLACDSHGICTAPDTCNCTGGYYGSRCSMFTCFGVDYKEPSVCSSEGSCVAPDTCECNQFYTGNNCSHYTCFDVRDDNSTLVCSGNGKCTKPNVCSCKEGYTSANCSAYSCNGIGHDNSKVCNSVGVCTSPNNCTCQSGYYGSDCQVSECFGIRSDNQSVCSGRGECSGRNACNCSQNYLGSQCELTSCFGILSNISNVCNGNGKCIDFDQCSCKEGYSSPQCTDFYCGTFHFNNSATCSGKGSCVSPNSCNCSIPYFGKYCENFNCFNILNNQSTVCSSHGSCIAPDTCKCEEGYLGQNCSSFSCFNKTADSDDVCSGRGLCISPNTCMCTVEGFLGMDCNLSLPFDIYLNVSNSIVIYSDDNPIIGFKVLSNYNESDFFGYRLTSSGIAPVNQKSNEFTLDTSQLSIGLTNYFLIARLKNSRTSSSLKLSVVKLQKSRPSIAISKFVSVNVPEFIVSRNATTFDFYLLNLTISGQSVSSLFGCNSKCDSLDSVYNISSLQSSSYVLISDASNSIGFSPILQIPSFTLTKSQLEQATFLQFDFTIGSAIGSKRIPIISAPKPKNGVLTASSSISRGVALTDAYNIASVEFSAATQLLPLSYAYAFYEPSQGRVLRMSSFSTSSVASIYLPFIASSGNVSSVDIYLLVKDDLDFIDQYYIFTLEVTPYLGNTDSLFNQTLPDSIKTVFAYDNSIKQSNSVADQVVKNIEIPTNSPEASLSVIQQILPQNANTPSVVKEVQSKVQSFLGSVQTSQSEEMKKYGFVKNPLSSTALQSTLNLISDLFSSNRKYPATGNTSTTESLVLSFSKILLSNALPKVVNSKDSDLPNVNYHSSEMNVTVSSLIFGSTTDNAIQQTLHGTNSQLSLNLKKVAKQFGGESTNIGLSLITYSQNVKSDNYSASVQSGSTLVEFKYYQDAQVVTLKDLDSPFTLIFTPLNDQIKQNLTLNTTNVKCMYWNEEVSMWKSDGCQYSNSSKDSIICQCTHTTKFSTFIEYTSSYSNTTKLTETELLYIASVYSAEISFGIMFAICSAIILIVLIIYRKEQPLLSRFLTPFLGMLALLVESVLISIVQRSVLVSQLLPSQSKMWESGGETATNIVGNVTMIIVNTLNLTAILAYVIQVIRFQLLKYLYDVIAQKNNGQSFMMKVLRFVTSKKLFVTLIVISLIFNLCYWLMWVLLVRLSVITASVYTEAVSISYTVIIFGYSVIISIIAIVDIISSTRQKKIKRRRRSTVNSLSSTSSTKSSQSLIPSKSTRRFFYLDAPLFFRSEMFMYLVCFALMIIQQVIGLVSNNFRFIDANAYEIAIYFDGIRFAFEVLYTCVYLLVFGGFAILVLIVYKVKINKRRKQLVNQDLQDTEMIETISDDRGYDLFEQFCIQELATENLYLLELLRYNPEFVEGRSMNELPNFLETIHDLFIKTGAVSEVNIPSTTRKRFLQMMKLVKEEKKMSVEKITLEVQQCFEELHDQVSVNLGDTFSRFVLTEIYEQYRNQRALKMELVKQANIDIELENLK</sequence>
<feature type="transmembrane region" description="Helical" evidence="9">
    <location>
        <begin position="1575"/>
        <end position="1595"/>
    </location>
</feature>
<dbReference type="InterPro" id="IPR000203">
    <property type="entry name" value="GPS"/>
</dbReference>
<dbReference type="Gene3D" id="2.60.120.260">
    <property type="entry name" value="Galactose-binding domain-like"/>
    <property type="match status" value="1"/>
</dbReference>
<evidence type="ECO:0000256" key="8">
    <source>
        <dbReference type="SAM" id="MobiDB-lite"/>
    </source>
</evidence>
<dbReference type="EMBL" id="GG738880">
    <property type="protein sequence ID" value="EFC42331.1"/>
    <property type="molecule type" value="Genomic_DNA"/>
</dbReference>